<organism evidence="2">
    <name type="scientific">Phytophthora nicotianae</name>
    <name type="common">Potato buckeye rot agent</name>
    <name type="synonym">Phytophthora parasitica</name>
    <dbReference type="NCBI Taxonomy" id="4792"/>
    <lineage>
        <taxon>Eukaryota</taxon>
        <taxon>Sar</taxon>
        <taxon>Stramenopiles</taxon>
        <taxon>Oomycota</taxon>
        <taxon>Peronosporomycetes</taxon>
        <taxon>Peronosporales</taxon>
        <taxon>Peronosporaceae</taxon>
        <taxon>Phytophthora</taxon>
    </lineage>
</organism>
<reference evidence="1" key="1">
    <citation type="submission" date="2013-11" db="EMBL/GenBank/DDBJ databases">
        <title>The Genome Sequence of Phytophthora parasitica CJ02B3.</title>
        <authorList>
            <consortium name="The Broad Institute Genomics Platform"/>
            <person name="Russ C."/>
            <person name="Tyler B."/>
            <person name="Panabieres F."/>
            <person name="Shan W."/>
            <person name="Tripathy S."/>
            <person name="Grunwald N."/>
            <person name="Machado M."/>
            <person name="Johnson C.S."/>
            <person name="Arredondo F."/>
            <person name="Hong C."/>
            <person name="Coffey M."/>
            <person name="Young S.K."/>
            <person name="Zeng Q."/>
            <person name="Gargeya S."/>
            <person name="Fitzgerald M."/>
            <person name="Abouelleil A."/>
            <person name="Alvarado L."/>
            <person name="Chapman S.B."/>
            <person name="Gainer-Dewar J."/>
            <person name="Goldberg J."/>
            <person name="Griggs A."/>
            <person name="Gujja S."/>
            <person name="Hansen M."/>
            <person name="Howarth C."/>
            <person name="Imamovic A."/>
            <person name="Ireland A."/>
            <person name="Larimer J."/>
            <person name="McCowan C."/>
            <person name="Murphy C."/>
            <person name="Pearson M."/>
            <person name="Poon T.W."/>
            <person name="Priest M."/>
            <person name="Roberts A."/>
            <person name="Saif S."/>
            <person name="Shea T."/>
            <person name="Sykes S."/>
            <person name="Wortman J."/>
            <person name="Nusbaum C."/>
            <person name="Birren B."/>
        </authorList>
    </citation>
    <scope>NUCLEOTIDE SEQUENCE [LARGE SCALE GENOMIC DNA]</scope>
    <source>
        <strain evidence="1">CJ02B3</strain>
    </source>
</reference>
<protein>
    <submittedName>
        <fullName evidence="2">Uncharacterized protein</fullName>
    </submittedName>
</protein>
<accession>W2ITQ9</accession>
<dbReference type="Proteomes" id="UP000053864">
    <property type="component" value="Unassembled WGS sequence"/>
</dbReference>
<proteinExistence type="predicted"/>
<reference evidence="2" key="2">
    <citation type="submission" date="2013-11" db="EMBL/GenBank/DDBJ databases">
        <title>The Genome Sequence of Phytophthora parasitica CJ05E6.</title>
        <authorList>
            <consortium name="The Broad Institute Genomics Platform"/>
            <person name="Russ C."/>
            <person name="Tyler B."/>
            <person name="Panabieres F."/>
            <person name="Shan W."/>
            <person name="Tripathy S."/>
            <person name="Grunwald N."/>
            <person name="Machado M."/>
            <person name="Johnson C.S."/>
            <person name="Arredondo F."/>
            <person name="Hong C."/>
            <person name="Coffey M."/>
            <person name="Young S.K."/>
            <person name="Zeng Q."/>
            <person name="Gargeya S."/>
            <person name="Fitzgerald M."/>
            <person name="Abouelleil A."/>
            <person name="Alvarado L."/>
            <person name="Chapman S.B."/>
            <person name="Gainer-Dewar J."/>
            <person name="Goldberg J."/>
            <person name="Griggs A."/>
            <person name="Gujja S."/>
            <person name="Hansen M."/>
            <person name="Howarth C."/>
            <person name="Imamovic A."/>
            <person name="Ireland A."/>
            <person name="Larimer J."/>
            <person name="McCowan C."/>
            <person name="Murphy C."/>
            <person name="Pearson M."/>
            <person name="Poon T.W."/>
            <person name="Priest M."/>
            <person name="Roberts A."/>
            <person name="Saif S."/>
            <person name="Shea T."/>
            <person name="Sykes S."/>
            <person name="Wortman J."/>
            <person name="Nusbaum C."/>
            <person name="Birren B."/>
        </authorList>
    </citation>
    <scope>NUCLEOTIDE SEQUENCE [LARGE SCALE GENOMIC DNA]</scope>
    <source>
        <strain evidence="2">CJ05E6</strain>
    </source>
</reference>
<sequence length="77" mass="8733">MIRDLVLNFLTLCTRRKKRYWVGETWGMGWGSPEAFRPAAVEVQIPSDYSSLDLAAWIWIRPWGCLILGYVADAASG</sequence>
<name>W2ITQ9_PHYNI</name>
<gene>
    <name evidence="1" type="ORF">L915_10933</name>
    <name evidence="2" type="ORF">L916_10830</name>
</gene>
<dbReference type="AlphaFoldDB" id="W2ITQ9"/>
<dbReference type="EMBL" id="KI673577">
    <property type="protein sequence ID" value="ETL37481.1"/>
    <property type="molecule type" value="Genomic_DNA"/>
</dbReference>
<dbReference type="Proteomes" id="UP000053236">
    <property type="component" value="Unassembled WGS sequence"/>
</dbReference>
<evidence type="ECO:0000313" key="1">
    <source>
        <dbReference type="EMBL" id="ETK84047.1"/>
    </source>
</evidence>
<evidence type="ECO:0000313" key="2">
    <source>
        <dbReference type="EMBL" id="ETL37481.1"/>
    </source>
</evidence>
<dbReference type="EMBL" id="KI686901">
    <property type="protein sequence ID" value="ETK84047.1"/>
    <property type="molecule type" value="Genomic_DNA"/>
</dbReference>